<reference evidence="3 4" key="1">
    <citation type="submission" date="2018-11" db="EMBL/GenBank/DDBJ databases">
        <title>Sequencing the genomes of 1000 actinobacteria strains.</title>
        <authorList>
            <person name="Klenk H.-P."/>
        </authorList>
    </citation>
    <scope>NUCLEOTIDE SEQUENCE [LARGE SCALE GENOMIC DNA]</scope>
    <source>
        <strain evidence="3 4">DSM 44231</strain>
    </source>
</reference>
<dbReference type="InterPro" id="IPR002645">
    <property type="entry name" value="STAS_dom"/>
</dbReference>
<dbReference type="CDD" id="cd07043">
    <property type="entry name" value="STAS_anti-anti-sigma_factors"/>
    <property type="match status" value="1"/>
</dbReference>
<gene>
    <name evidence="3" type="ORF">EDD40_7183</name>
</gene>
<feature type="region of interest" description="Disordered" evidence="1">
    <location>
        <begin position="127"/>
        <end position="148"/>
    </location>
</feature>
<evidence type="ECO:0000259" key="2">
    <source>
        <dbReference type="PROSITE" id="PS50801"/>
    </source>
</evidence>
<protein>
    <submittedName>
        <fullName evidence="3">Anti-anti-sigma factor</fullName>
    </submittedName>
</protein>
<dbReference type="OrthoDB" id="4249752at2"/>
<dbReference type="InterPro" id="IPR036513">
    <property type="entry name" value="STAS_dom_sf"/>
</dbReference>
<feature type="domain" description="STAS" evidence="2">
    <location>
        <begin position="21"/>
        <end position="124"/>
    </location>
</feature>
<evidence type="ECO:0000313" key="4">
    <source>
        <dbReference type="Proteomes" id="UP000268727"/>
    </source>
</evidence>
<evidence type="ECO:0000313" key="3">
    <source>
        <dbReference type="EMBL" id="ROP41745.1"/>
    </source>
</evidence>
<keyword evidence="4" id="KW-1185">Reference proteome</keyword>
<organism evidence="3 4">
    <name type="scientific">Saccharothrix texasensis</name>
    <dbReference type="NCBI Taxonomy" id="103734"/>
    <lineage>
        <taxon>Bacteria</taxon>
        <taxon>Bacillati</taxon>
        <taxon>Actinomycetota</taxon>
        <taxon>Actinomycetes</taxon>
        <taxon>Pseudonocardiales</taxon>
        <taxon>Pseudonocardiaceae</taxon>
        <taxon>Saccharothrix</taxon>
    </lineage>
</organism>
<accession>A0A3N1HGW8</accession>
<evidence type="ECO:0000256" key="1">
    <source>
        <dbReference type="SAM" id="MobiDB-lite"/>
    </source>
</evidence>
<proteinExistence type="predicted"/>
<dbReference type="Pfam" id="PF01740">
    <property type="entry name" value="STAS"/>
    <property type="match status" value="1"/>
</dbReference>
<dbReference type="SUPFAM" id="SSF52091">
    <property type="entry name" value="SpoIIaa-like"/>
    <property type="match status" value="1"/>
</dbReference>
<dbReference type="Gene3D" id="3.30.750.24">
    <property type="entry name" value="STAS domain"/>
    <property type="match status" value="1"/>
</dbReference>
<sequence>MTRLPSSPLRLTVTSAHHRHLTVAVAGDLGFENADQLADTVARALRGGPVGDAAVPAAGATSAEPAPATAERRLVLDMTGLTHFDSYALSVLLSLRGTAAEHGMRLVLDHRPAHLDRLLRRTGVHPLFDEPALPAPERQAQAVPDHGR</sequence>
<dbReference type="RefSeq" id="WP_123746799.1">
    <property type="nucleotide sequence ID" value="NZ_RJKM01000001.1"/>
</dbReference>
<comment type="caution">
    <text evidence="3">The sequence shown here is derived from an EMBL/GenBank/DDBJ whole genome shotgun (WGS) entry which is preliminary data.</text>
</comment>
<dbReference type="Proteomes" id="UP000268727">
    <property type="component" value="Unassembled WGS sequence"/>
</dbReference>
<dbReference type="AlphaFoldDB" id="A0A3N1HGW8"/>
<name>A0A3N1HGW8_9PSEU</name>
<dbReference type="EMBL" id="RJKM01000001">
    <property type="protein sequence ID" value="ROP41745.1"/>
    <property type="molecule type" value="Genomic_DNA"/>
</dbReference>
<dbReference type="PROSITE" id="PS50801">
    <property type="entry name" value="STAS"/>
    <property type="match status" value="1"/>
</dbReference>